<proteinExistence type="predicted"/>
<accession>A0AAJ2ER54</accession>
<dbReference type="AlphaFoldDB" id="A0AAJ2ER54"/>
<protein>
    <submittedName>
        <fullName evidence="1">Uncharacterized protein</fullName>
    </submittedName>
</protein>
<sequence>MTVTLVSNVCHAIPITTIQTPTVVPDWVRGRTCARSKEIGICSMEEEAVTTPVAGGSASEIVAEKPNDDASHAAIARTRRFEQRV</sequence>
<reference evidence="1" key="1">
    <citation type="submission" date="2023-08" db="EMBL/GenBank/DDBJ databases">
        <title>Functional and genomic diversity of the sorghum phyllosphere microbiome.</title>
        <authorList>
            <person name="Shade A."/>
        </authorList>
    </citation>
    <scope>NUCLEOTIDE SEQUENCE</scope>
    <source>
        <strain evidence="1">SORGH_AS_0974</strain>
    </source>
</reference>
<comment type="caution">
    <text evidence="1">The sequence shown here is derived from an EMBL/GenBank/DDBJ whole genome shotgun (WGS) entry which is preliminary data.</text>
</comment>
<gene>
    <name evidence="1" type="ORF">QE369_002027</name>
</gene>
<organism evidence="1 2">
    <name type="scientific">Agrobacterium larrymoorei</name>
    <dbReference type="NCBI Taxonomy" id="160699"/>
    <lineage>
        <taxon>Bacteria</taxon>
        <taxon>Pseudomonadati</taxon>
        <taxon>Pseudomonadota</taxon>
        <taxon>Alphaproteobacteria</taxon>
        <taxon>Hyphomicrobiales</taxon>
        <taxon>Rhizobiaceae</taxon>
        <taxon>Rhizobium/Agrobacterium group</taxon>
        <taxon>Agrobacterium</taxon>
    </lineage>
</organism>
<evidence type="ECO:0000313" key="2">
    <source>
        <dbReference type="Proteomes" id="UP001255601"/>
    </source>
</evidence>
<dbReference type="Proteomes" id="UP001255601">
    <property type="component" value="Unassembled WGS sequence"/>
</dbReference>
<name>A0AAJ2ER54_9HYPH</name>
<dbReference type="EMBL" id="JAVIZC010000002">
    <property type="protein sequence ID" value="MDR6101830.1"/>
    <property type="molecule type" value="Genomic_DNA"/>
</dbReference>
<evidence type="ECO:0000313" key="1">
    <source>
        <dbReference type="EMBL" id="MDR6101830.1"/>
    </source>
</evidence>